<reference evidence="8" key="1">
    <citation type="journal article" date="2014" name="Int. J. Syst. Evol. Microbiol.">
        <title>Complete genome sequence of Corynebacterium casei LMG S-19264T (=DSM 44701T), isolated from a smear-ripened cheese.</title>
        <authorList>
            <consortium name="US DOE Joint Genome Institute (JGI-PGF)"/>
            <person name="Walter F."/>
            <person name="Albersmeier A."/>
            <person name="Kalinowski J."/>
            <person name="Ruckert C."/>
        </authorList>
    </citation>
    <scope>NUCLEOTIDE SEQUENCE</scope>
    <source>
        <strain evidence="8">CGMCC 1.12751</strain>
    </source>
</reference>
<dbReference type="Pfam" id="PF07715">
    <property type="entry name" value="Plug"/>
    <property type="match status" value="1"/>
</dbReference>
<dbReference type="Gene3D" id="2.170.130.10">
    <property type="entry name" value="TonB-dependent receptor, plug domain"/>
    <property type="match status" value="1"/>
</dbReference>
<dbReference type="SUPFAM" id="SSF49464">
    <property type="entry name" value="Carboxypeptidase regulatory domain-like"/>
    <property type="match status" value="1"/>
</dbReference>
<evidence type="ECO:0000256" key="2">
    <source>
        <dbReference type="ARBA" id="ARBA00023136"/>
    </source>
</evidence>
<sequence length="956" mass="106616">MKKNKILLTLSLLFVTLFGYTQTGKVAGSIIDGEFVDPLPFANVSVKDTSIGTTTDFDGNYMLELEPGTYTIVFSYVGYETKEVNDVVVKQNDVTVLDLSLSTNTLDEVIITTSLKRNTEDAILNIQRRSVIVQDGLSSQSIKKSGASNIASAVLSVPGVSVQDGKFVYVRGLGDRYTKSTLNGVDIPGLDPDRNTIPMDVFPTNIIDNVMVLKSAAADQASDFTGGTVDIITKDFPTKAEYSISAGFGYNPSMHFKSNYLTYEGSNTDFFGYDDGTRNRPINRYQPIPGTFENKILLTSLTNRFQEQLKATETTSNPNFNLGFTAGNQFELKNGNKIGYLVSASYKNNTVFYEDRIDGGAILDSDKNDYEPRYSLYTVGSEGINEILISGLGGVTYKTDLSKYKFTVLMLQNGESSAGFFNQKLSQDNAGGAYETVVKDALLYTERTITNFNFTGNHKLGVDTGWNFDWTLSPSFSEVEDKDWRVTPLLVTQEGLYTINPSTTTNPTRIWRSLLEENWVFKADLSNKHTFLGRPAKLKFGGSYVYKFRDFSIDEFYMSNTNLIVPDGNTNLLLQDGNLWTPTNQQGTFLEATANNQTFKPSNAYEGEQYVYSTYISEEFNLSENLKTVLGLRTELYQLYYTGETAQGVKYNNVNTIDEYNLFPSANVIYALSDKSNLRASYARTTARPSFMEASSVQIFDPITNRTFIGNGFGIYNVDGSVIYDPVKPTYINNFDVRYEVYREKGQMIAASGFYKSFIDPLETVFFPSSAEQLTVANLGDATVVGAEMEFRQNFGFITNGLSNLKLNINASYIYSEVTMSESEYERRVLAARTGQTIDRKRELQGQSPYLINVGFDYSTEESGFQAGLFYNVQGKSLEVVGTGIIPDVYSQPFNSLNLTLNKKFGENKNSSVNLKISNILGEDRESLYEAYDASPLIYSQRKIGTEFSIGYSLSF</sequence>
<dbReference type="PANTHER" id="PTHR40980">
    <property type="entry name" value="PLUG DOMAIN-CONTAINING PROTEIN"/>
    <property type="match status" value="1"/>
</dbReference>
<feature type="chain" id="PRO_5037642295" evidence="5">
    <location>
        <begin position="22"/>
        <end position="956"/>
    </location>
</feature>
<comment type="caution">
    <text evidence="8">The sequence shown here is derived from an EMBL/GenBank/DDBJ whole genome shotgun (WGS) entry which is preliminary data.</text>
</comment>
<evidence type="ECO:0000256" key="1">
    <source>
        <dbReference type="ARBA" id="ARBA00004442"/>
    </source>
</evidence>
<keyword evidence="5" id="KW-0732">Signal</keyword>
<dbReference type="Pfam" id="PF13715">
    <property type="entry name" value="CarbopepD_reg_2"/>
    <property type="match status" value="1"/>
</dbReference>
<dbReference type="Proteomes" id="UP000625976">
    <property type="component" value="Unassembled WGS sequence"/>
</dbReference>
<dbReference type="GO" id="GO:0009279">
    <property type="term" value="C:cell outer membrane"/>
    <property type="evidence" value="ECO:0007669"/>
    <property type="project" value="UniProtKB-SubCell"/>
</dbReference>
<dbReference type="InterPro" id="IPR012910">
    <property type="entry name" value="Plug_dom"/>
</dbReference>
<dbReference type="EMBL" id="BMFQ01000001">
    <property type="protein sequence ID" value="GGG34696.1"/>
    <property type="molecule type" value="Genomic_DNA"/>
</dbReference>
<dbReference type="PANTHER" id="PTHR40980:SF4">
    <property type="entry name" value="TONB-DEPENDENT RECEPTOR-LIKE BETA-BARREL DOMAIN-CONTAINING PROTEIN"/>
    <property type="match status" value="1"/>
</dbReference>
<evidence type="ECO:0000259" key="7">
    <source>
        <dbReference type="Pfam" id="PF07715"/>
    </source>
</evidence>
<comment type="similarity">
    <text evidence="4">Belongs to the TonB-dependent receptor family.</text>
</comment>
<evidence type="ECO:0000259" key="6">
    <source>
        <dbReference type="Pfam" id="PF00593"/>
    </source>
</evidence>
<dbReference type="InterPro" id="IPR036942">
    <property type="entry name" value="Beta-barrel_TonB_sf"/>
</dbReference>
<keyword evidence="3" id="KW-0998">Cell outer membrane</keyword>
<feature type="domain" description="TonB-dependent receptor plug" evidence="7">
    <location>
        <begin position="137"/>
        <end position="228"/>
    </location>
</feature>
<dbReference type="InterPro" id="IPR000531">
    <property type="entry name" value="Beta-barrel_TonB"/>
</dbReference>
<dbReference type="Gene3D" id="2.60.40.1120">
    <property type="entry name" value="Carboxypeptidase-like, regulatory domain"/>
    <property type="match status" value="1"/>
</dbReference>
<reference evidence="8" key="2">
    <citation type="submission" date="2020-09" db="EMBL/GenBank/DDBJ databases">
        <authorList>
            <person name="Sun Q."/>
            <person name="Zhou Y."/>
        </authorList>
    </citation>
    <scope>NUCLEOTIDE SEQUENCE</scope>
    <source>
        <strain evidence="8">CGMCC 1.12751</strain>
    </source>
</reference>
<dbReference type="InterPro" id="IPR008969">
    <property type="entry name" value="CarboxyPept-like_regulatory"/>
</dbReference>
<evidence type="ECO:0000313" key="8">
    <source>
        <dbReference type="EMBL" id="GGG34696.1"/>
    </source>
</evidence>
<feature type="signal peptide" evidence="5">
    <location>
        <begin position="1"/>
        <end position="21"/>
    </location>
</feature>
<evidence type="ECO:0000313" key="9">
    <source>
        <dbReference type="Proteomes" id="UP000625976"/>
    </source>
</evidence>
<name>A0A917GAR6_9FLAO</name>
<dbReference type="Gene3D" id="2.40.170.20">
    <property type="entry name" value="TonB-dependent receptor, beta-barrel domain"/>
    <property type="match status" value="1"/>
</dbReference>
<evidence type="ECO:0000256" key="3">
    <source>
        <dbReference type="ARBA" id="ARBA00023237"/>
    </source>
</evidence>
<gene>
    <name evidence="8" type="ORF">GCM10010976_02970</name>
</gene>
<accession>A0A917GAR6</accession>
<feature type="domain" description="TonB-dependent receptor-like beta-barrel" evidence="6">
    <location>
        <begin position="429"/>
        <end position="920"/>
    </location>
</feature>
<keyword evidence="2 4" id="KW-0472">Membrane</keyword>
<organism evidence="8 9">
    <name type="scientific">Bizionia arctica</name>
    <dbReference type="NCBI Taxonomy" id="1495645"/>
    <lineage>
        <taxon>Bacteria</taxon>
        <taxon>Pseudomonadati</taxon>
        <taxon>Bacteroidota</taxon>
        <taxon>Flavobacteriia</taxon>
        <taxon>Flavobacteriales</taxon>
        <taxon>Flavobacteriaceae</taxon>
        <taxon>Bizionia</taxon>
    </lineage>
</organism>
<comment type="subcellular location">
    <subcellularLocation>
        <location evidence="1 4">Cell outer membrane</location>
    </subcellularLocation>
</comment>
<dbReference type="InterPro" id="IPR037066">
    <property type="entry name" value="Plug_dom_sf"/>
</dbReference>
<keyword evidence="9" id="KW-1185">Reference proteome</keyword>
<dbReference type="AlphaFoldDB" id="A0A917GAR6"/>
<evidence type="ECO:0000256" key="5">
    <source>
        <dbReference type="SAM" id="SignalP"/>
    </source>
</evidence>
<dbReference type="RefSeq" id="WP_188461146.1">
    <property type="nucleotide sequence ID" value="NZ_BMFQ01000001.1"/>
</dbReference>
<evidence type="ECO:0000256" key="4">
    <source>
        <dbReference type="RuleBase" id="RU003357"/>
    </source>
</evidence>
<dbReference type="Pfam" id="PF00593">
    <property type="entry name" value="TonB_dep_Rec_b-barrel"/>
    <property type="match status" value="1"/>
</dbReference>
<dbReference type="SUPFAM" id="SSF56935">
    <property type="entry name" value="Porins"/>
    <property type="match status" value="1"/>
</dbReference>
<keyword evidence="4" id="KW-0798">TonB box</keyword>
<protein>
    <submittedName>
        <fullName evidence="8">Outer membrane protein</fullName>
    </submittedName>
</protein>
<proteinExistence type="inferred from homology"/>